<dbReference type="STRING" id="128403.WA1_22340"/>
<dbReference type="RefSeq" id="WP_017744470.1">
    <property type="nucleotide sequence ID" value="NZ_KQ976354.1"/>
</dbReference>
<evidence type="ECO:0000313" key="11">
    <source>
        <dbReference type="Proteomes" id="UP000076925"/>
    </source>
</evidence>
<feature type="transmembrane region" description="Helical" evidence="8">
    <location>
        <begin position="112"/>
        <end position="128"/>
    </location>
</feature>
<gene>
    <name evidence="10" type="ORF">WA1_22340</name>
</gene>
<feature type="transmembrane region" description="Helical" evidence="8">
    <location>
        <begin position="165"/>
        <end position="194"/>
    </location>
</feature>
<proteinExistence type="predicted"/>
<protein>
    <recommendedName>
        <fullName evidence="9">Glycosyltransferase RgtA/B/C/D-like domain-containing protein</fullName>
    </recommendedName>
</protein>
<feature type="transmembrane region" description="Helical" evidence="8">
    <location>
        <begin position="319"/>
        <end position="336"/>
    </location>
</feature>
<keyword evidence="4" id="KW-0808">Transferase</keyword>
<feature type="transmembrane region" description="Helical" evidence="8">
    <location>
        <begin position="348"/>
        <end position="372"/>
    </location>
</feature>
<feature type="domain" description="Glycosyltransferase RgtA/B/C/D-like" evidence="9">
    <location>
        <begin position="61"/>
        <end position="220"/>
    </location>
</feature>
<dbReference type="GO" id="GO:0009103">
    <property type="term" value="P:lipopolysaccharide biosynthetic process"/>
    <property type="evidence" value="ECO:0007669"/>
    <property type="project" value="UniProtKB-ARBA"/>
</dbReference>
<feature type="transmembrane region" description="Helical" evidence="8">
    <location>
        <begin position="443"/>
        <end position="463"/>
    </location>
</feature>
<dbReference type="OrthoDB" id="9775035at2"/>
<feature type="transmembrane region" description="Helical" evidence="8">
    <location>
        <begin position="135"/>
        <end position="153"/>
    </location>
</feature>
<feature type="transmembrane region" description="Helical" evidence="8">
    <location>
        <begin position="419"/>
        <end position="436"/>
    </location>
</feature>
<comment type="caution">
    <text evidence="10">The sequence shown here is derived from an EMBL/GenBank/DDBJ whole genome shotgun (WGS) entry which is preliminary data.</text>
</comment>
<dbReference type="GO" id="GO:0010041">
    <property type="term" value="P:response to iron(III) ion"/>
    <property type="evidence" value="ECO:0007669"/>
    <property type="project" value="TreeGrafter"/>
</dbReference>
<evidence type="ECO:0000256" key="3">
    <source>
        <dbReference type="ARBA" id="ARBA00022676"/>
    </source>
</evidence>
<dbReference type="Proteomes" id="UP000076925">
    <property type="component" value="Unassembled WGS sequence"/>
</dbReference>
<dbReference type="EMBL" id="ANNX02000021">
    <property type="protein sequence ID" value="KYC41433.1"/>
    <property type="molecule type" value="Genomic_DNA"/>
</dbReference>
<dbReference type="InterPro" id="IPR050297">
    <property type="entry name" value="LipidA_mod_glycosyltrf_83"/>
</dbReference>
<keyword evidence="6 8" id="KW-1133">Transmembrane helix</keyword>
<evidence type="ECO:0000256" key="2">
    <source>
        <dbReference type="ARBA" id="ARBA00022475"/>
    </source>
</evidence>
<evidence type="ECO:0000256" key="4">
    <source>
        <dbReference type="ARBA" id="ARBA00022679"/>
    </source>
</evidence>
<keyword evidence="11" id="KW-1185">Reference proteome</keyword>
<dbReference type="Pfam" id="PF13231">
    <property type="entry name" value="PMT_2"/>
    <property type="match status" value="1"/>
</dbReference>
<evidence type="ECO:0000256" key="6">
    <source>
        <dbReference type="ARBA" id="ARBA00022989"/>
    </source>
</evidence>
<comment type="subcellular location">
    <subcellularLocation>
        <location evidence="1">Cell membrane</location>
        <topology evidence="1">Multi-pass membrane protein</topology>
    </subcellularLocation>
</comment>
<feature type="transmembrane region" description="Helical" evidence="8">
    <location>
        <begin position="259"/>
        <end position="280"/>
    </location>
</feature>
<evidence type="ECO:0000256" key="1">
    <source>
        <dbReference type="ARBA" id="ARBA00004651"/>
    </source>
</evidence>
<evidence type="ECO:0000259" key="9">
    <source>
        <dbReference type="Pfam" id="PF13231"/>
    </source>
</evidence>
<evidence type="ECO:0000256" key="8">
    <source>
        <dbReference type="SAM" id="Phobius"/>
    </source>
</evidence>
<name>A0A139X9W1_9CYAN</name>
<reference evidence="10 11" key="1">
    <citation type="journal article" date="2013" name="Genome Biol. Evol.">
        <title>Genomes of Stigonematalean cyanobacteria (subsection V) and the evolution of oxygenic photosynthesis from prokaryotes to plastids.</title>
        <authorList>
            <person name="Dagan T."/>
            <person name="Roettger M."/>
            <person name="Stucken K."/>
            <person name="Landan G."/>
            <person name="Koch R."/>
            <person name="Major P."/>
            <person name="Gould S.B."/>
            <person name="Goremykin V.V."/>
            <person name="Rippka R."/>
            <person name="Tandeau de Marsac N."/>
            <person name="Gugger M."/>
            <person name="Lockhart P.J."/>
            <person name="Allen J.F."/>
            <person name="Brune I."/>
            <person name="Maus I."/>
            <person name="Puhler A."/>
            <person name="Martin W.F."/>
        </authorList>
    </citation>
    <scope>NUCLEOTIDE SEQUENCE [LARGE SCALE GENOMIC DNA]</scope>
    <source>
        <strain evidence="10 11">PCC 7110</strain>
    </source>
</reference>
<evidence type="ECO:0000313" key="10">
    <source>
        <dbReference type="EMBL" id="KYC41433.1"/>
    </source>
</evidence>
<dbReference type="AlphaFoldDB" id="A0A139X9W1"/>
<dbReference type="PANTHER" id="PTHR33908:SF3">
    <property type="entry name" value="UNDECAPRENYL PHOSPHATE-ALPHA-4-AMINO-4-DEOXY-L-ARABINOSE ARABINOSYL TRANSFERASE"/>
    <property type="match status" value="1"/>
</dbReference>
<feature type="transmembrane region" description="Helical" evidence="8">
    <location>
        <begin position="296"/>
        <end position="313"/>
    </location>
</feature>
<keyword evidence="3" id="KW-0328">Glycosyltransferase</keyword>
<organism evidence="10 11">
    <name type="scientific">Scytonema hofmannii PCC 7110</name>
    <dbReference type="NCBI Taxonomy" id="128403"/>
    <lineage>
        <taxon>Bacteria</taxon>
        <taxon>Bacillati</taxon>
        <taxon>Cyanobacteriota</taxon>
        <taxon>Cyanophyceae</taxon>
        <taxon>Nostocales</taxon>
        <taxon>Scytonemataceae</taxon>
        <taxon>Scytonema</taxon>
    </lineage>
</organism>
<keyword evidence="2" id="KW-1003">Cell membrane</keyword>
<dbReference type="GO" id="GO:0016763">
    <property type="term" value="F:pentosyltransferase activity"/>
    <property type="evidence" value="ECO:0007669"/>
    <property type="project" value="TreeGrafter"/>
</dbReference>
<dbReference type="PANTHER" id="PTHR33908">
    <property type="entry name" value="MANNOSYLTRANSFERASE YKCB-RELATED"/>
    <property type="match status" value="1"/>
</dbReference>
<keyword evidence="5 8" id="KW-0812">Transmembrane</keyword>
<accession>A0A139X9W1</accession>
<dbReference type="GO" id="GO:0005886">
    <property type="term" value="C:plasma membrane"/>
    <property type="evidence" value="ECO:0007669"/>
    <property type="project" value="UniProtKB-SubCell"/>
</dbReference>
<sequence>MRKYTPIILLLVFSAIIYTSISFQPSVIDNADAVHAQASREMLLRNDWITMYVNGVRYLQKAPLLYWLVASAYQVFGFNAFAVRFPTVIAIVLLGWVTYAFGQWAYSQKVGLYAAASLLFCCGMFLFTRIMIPEALLTLLVTTAHLCFLRAFFGTGISKRLYYGFYVATALAVLTKGLIGIVFTVSPVFLFLLLTGNLFVWKELRLLSGSALFLAIAVPWHLLVGVRNEHFFWYYFVNEHFLRFLGQRYPKDYGKLPLLNYWLLHMVWLFPWSLGFPLLITQRPRLKAQANKKIQLNLYLWLWTGIILIFFSFSSGQEYYTFPAYPALALLLSTAFTEAEEGVKAKKYLLWINGILAILGIVFAIIMGVLVWNTRNVQATGDLSSFLNIVSSDDKRYTIALGHLFDFTPYALAELRSPAILSALVVSLGFLLAFWFRRKQNHTYTVIVMVLTMGLLFICANRAHIKFEPVLSSRVLAEEIKQRWEPNAKIVLNGNYETGSSLRFYIDQPIYLLNGRTLTMEFGSRYPDTQSVFLNDEDIRRLWSSSNRIFLFTENHKKETLLKNLAMPTFFVVEKGGKSVFTNKPLL</sequence>
<evidence type="ECO:0000256" key="7">
    <source>
        <dbReference type="ARBA" id="ARBA00023136"/>
    </source>
</evidence>
<dbReference type="InterPro" id="IPR038731">
    <property type="entry name" value="RgtA/B/C-like"/>
</dbReference>
<keyword evidence="7 8" id="KW-0472">Membrane</keyword>
<feature type="transmembrane region" description="Helical" evidence="8">
    <location>
        <begin position="206"/>
        <end position="226"/>
    </location>
</feature>
<evidence type="ECO:0000256" key="5">
    <source>
        <dbReference type="ARBA" id="ARBA00022692"/>
    </source>
</evidence>